<feature type="compositionally biased region" description="Basic and acidic residues" evidence="1">
    <location>
        <begin position="413"/>
        <end position="433"/>
    </location>
</feature>
<dbReference type="EMBL" id="KV454300">
    <property type="protein sequence ID" value="ODQ70509.1"/>
    <property type="molecule type" value="Genomic_DNA"/>
</dbReference>
<name>A0A1E3PYI3_LIPST</name>
<accession>A0A1E3PYI3</accession>
<feature type="region of interest" description="Disordered" evidence="1">
    <location>
        <begin position="132"/>
        <end position="177"/>
    </location>
</feature>
<feature type="region of interest" description="Disordered" evidence="1">
    <location>
        <begin position="370"/>
        <end position="440"/>
    </location>
</feature>
<dbReference type="AlphaFoldDB" id="A0A1E3PYI3"/>
<feature type="compositionally biased region" description="Basic and acidic residues" evidence="1">
    <location>
        <begin position="90"/>
        <end position="110"/>
    </location>
</feature>
<proteinExistence type="predicted"/>
<evidence type="ECO:0000313" key="3">
    <source>
        <dbReference type="Proteomes" id="UP000094385"/>
    </source>
</evidence>
<feature type="region of interest" description="Disordered" evidence="1">
    <location>
        <begin position="1"/>
        <end position="53"/>
    </location>
</feature>
<feature type="region of interest" description="Disordered" evidence="1">
    <location>
        <begin position="520"/>
        <end position="577"/>
    </location>
</feature>
<gene>
    <name evidence="2" type="ORF">LIPSTDRAFT_74821</name>
</gene>
<feature type="compositionally biased region" description="Polar residues" evidence="1">
    <location>
        <begin position="397"/>
        <end position="411"/>
    </location>
</feature>
<evidence type="ECO:0000313" key="2">
    <source>
        <dbReference type="EMBL" id="ODQ70509.1"/>
    </source>
</evidence>
<feature type="compositionally biased region" description="Pro residues" evidence="1">
    <location>
        <begin position="135"/>
        <end position="146"/>
    </location>
</feature>
<feature type="compositionally biased region" description="Basic and acidic residues" evidence="1">
    <location>
        <begin position="384"/>
        <end position="395"/>
    </location>
</feature>
<protein>
    <submittedName>
        <fullName evidence="2">Uncharacterized protein</fullName>
    </submittedName>
</protein>
<feature type="region of interest" description="Disordered" evidence="1">
    <location>
        <begin position="245"/>
        <end position="295"/>
    </location>
</feature>
<feature type="region of interest" description="Disordered" evidence="1">
    <location>
        <begin position="70"/>
        <end position="115"/>
    </location>
</feature>
<feature type="compositionally biased region" description="Polar residues" evidence="1">
    <location>
        <begin position="549"/>
        <end position="569"/>
    </location>
</feature>
<evidence type="ECO:0000256" key="1">
    <source>
        <dbReference type="SAM" id="MobiDB-lite"/>
    </source>
</evidence>
<organism evidence="2 3">
    <name type="scientific">Lipomyces starkeyi NRRL Y-11557</name>
    <dbReference type="NCBI Taxonomy" id="675824"/>
    <lineage>
        <taxon>Eukaryota</taxon>
        <taxon>Fungi</taxon>
        <taxon>Dikarya</taxon>
        <taxon>Ascomycota</taxon>
        <taxon>Saccharomycotina</taxon>
        <taxon>Lipomycetes</taxon>
        <taxon>Lipomycetales</taxon>
        <taxon>Lipomycetaceae</taxon>
        <taxon>Lipomyces</taxon>
    </lineage>
</organism>
<sequence length="614" mass="69122">MNYLRDLLYNSGPVRQERKSPAKAATTARSQADRKKSAQVGTKLQTEKATPRGDLLALLDANKVYCSQDLENHRDSQEGVVPSGSTQEADVSKIDEKDGDQGDQGDRGDVRSPGAGRMLNSIAAYAPQLPLEPEQVPPRTPSPPTDLWPVSHGQQDSDSPKYEPTTPSPKPPKKKYESPVLMEAVTILSEQLSPPGNKITDRWQLMSEYRNLDVRLMRLEAMEAVMRIQIQTMAPSGIVVIQQEEDDSAWEDEEDDSLESHEADCSPEHRDDGANFNIDADNIPGADGQGASFDDSTKSIDESLIIMSTLLPLGMAPLDSVSYGSKSVQHGDVNEEKSRVPEQVQCDWQYQAEMDESADFLRSNLKPGFCDPFDDEDSPSDIIDDQKSLQPRRPDYINSQATARWQVNTLDNFDERSNQENRTARDHMKDNSRRQHRRQRSVLSIDPFQFLRDDFDYLKKDNQLLPTAYSDSNERGQSQSVANQGGEHVETTPDTMSNDLNAKVARDIMEMLDAVVDEDSLQSRRNYRPESSHPVEYGNSQWRDARQYFSPTRSDRSASTISTVSTPRKSSCKGPRSACRRKGLHVRFNEFAEVRVISDTDERSGLDEERGWNW</sequence>
<keyword evidence="3" id="KW-1185">Reference proteome</keyword>
<feature type="compositionally biased region" description="Polar residues" evidence="1">
    <location>
        <begin position="469"/>
        <end position="483"/>
    </location>
</feature>
<feature type="compositionally biased region" description="Basic and acidic residues" evidence="1">
    <location>
        <begin position="258"/>
        <end position="273"/>
    </location>
</feature>
<reference evidence="2 3" key="1">
    <citation type="journal article" date="2016" name="Proc. Natl. Acad. Sci. U.S.A.">
        <title>Comparative genomics of biotechnologically important yeasts.</title>
        <authorList>
            <person name="Riley R."/>
            <person name="Haridas S."/>
            <person name="Wolfe K.H."/>
            <person name="Lopes M.R."/>
            <person name="Hittinger C.T."/>
            <person name="Goeker M."/>
            <person name="Salamov A.A."/>
            <person name="Wisecaver J.H."/>
            <person name="Long T.M."/>
            <person name="Calvey C.H."/>
            <person name="Aerts A.L."/>
            <person name="Barry K.W."/>
            <person name="Choi C."/>
            <person name="Clum A."/>
            <person name="Coughlan A.Y."/>
            <person name="Deshpande S."/>
            <person name="Douglass A.P."/>
            <person name="Hanson S.J."/>
            <person name="Klenk H.-P."/>
            <person name="LaButti K.M."/>
            <person name="Lapidus A."/>
            <person name="Lindquist E.A."/>
            <person name="Lipzen A.M."/>
            <person name="Meier-Kolthoff J.P."/>
            <person name="Ohm R.A."/>
            <person name="Otillar R.P."/>
            <person name="Pangilinan J.L."/>
            <person name="Peng Y."/>
            <person name="Rokas A."/>
            <person name="Rosa C.A."/>
            <person name="Scheuner C."/>
            <person name="Sibirny A.A."/>
            <person name="Slot J.C."/>
            <person name="Stielow J.B."/>
            <person name="Sun H."/>
            <person name="Kurtzman C.P."/>
            <person name="Blackwell M."/>
            <person name="Grigoriev I.V."/>
            <person name="Jeffries T.W."/>
        </authorList>
    </citation>
    <scope>NUCLEOTIDE SEQUENCE [LARGE SCALE GENOMIC DNA]</scope>
    <source>
        <strain evidence="2 3">NRRL Y-11557</strain>
    </source>
</reference>
<feature type="region of interest" description="Disordered" evidence="1">
    <location>
        <begin position="467"/>
        <end position="498"/>
    </location>
</feature>
<feature type="compositionally biased region" description="Acidic residues" evidence="1">
    <location>
        <begin position="372"/>
        <end position="383"/>
    </location>
</feature>
<dbReference type="OrthoDB" id="10451694at2759"/>
<dbReference type="Proteomes" id="UP000094385">
    <property type="component" value="Unassembled WGS sequence"/>
</dbReference>
<feature type="compositionally biased region" description="Acidic residues" evidence="1">
    <location>
        <begin position="245"/>
        <end position="257"/>
    </location>
</feature>